<dbReference type="PROSITE" id="PS50943">
    <property type="entry name" value="HTH_CROC1"/>
    <property type="match status" value="1"/>
</dbReference>
<sequence>MLGLTQKELADRAGCVQSEISKIEKGRIPKFDLAQRIARALEVEAEYIKWN</sequence>
<feature type="domain" description="HTH cro/C1-type" evidence="1">
    <location>
        <begin position="2"/>
        <end position="48"/>
    </location>
</feature>
<dbReference type="InterPro" id="IPR001387">
    <property type="entry name" value="Cro/C1-type_HTH"/>
</dbReference>
<protein>
    <submittedName>
        <fullName evidence="2">Helix-turn-helix domain-containing protein</fullName>
    </submittedName>
</protein>
<dbReference type="Proteomes" id="UP000471031">
    <property type="component" value="Unassembled WGS sequence"/>
</dbReference>
<dbReference type="SUPFAM" id="SSF47413">
    <property type="entry name" value="lambda repressor-like DNA-binding domains"/>
    <property type="match status" value="1"/>
</dbReference>
<evidence type="ECO:0000259" key="1">
    <source>
        <dbReference type="PROSITE" id="PS50943"/>
    </source>
</evidence>
<proteinExistence type="predicted"/>
<dbReference type="Gene3D" id="1.10.260.40">
    <property type="entry name" value="lambda repressor-like DNA-binding domains"/>
    <property type="match status" value="1"/>
</dbReference>
<organism evidence="2 3">
    <name type="scientific">Heliomicrobium gestii</name>
    <name type="common">Heliobacterium gestii</name>
    <dbReference type="NCBI Taxonomy" id="2699"/>
    <lineage>
        <taxon>Bacteria</taxon>
        <taxon>Bacillati</taxon>
        <taxon>Bacillota</taxon>
        <taxon>Clostridia</taxon>
        <taxon>Eubacteriales</taxon>
        <taxon>Heliobacteriaceae</taxon>
        <taxon>Heliomicrobium</taxon>
    </lineage>
</organism>
<evidence type="ECO:0000313" key="2">
    <source>
        <dbReference type="EMBL" id="MZP41970.1"/>
    </source>
</evidence>
<dbReference type="AlphaFoldDB" id="A0A845LAL6"/>
<dbReference type="CDD" id="cd00093">
    <property type="entry name" value="HTH_XRE"/>
    <property type="match status" value="1"/>
</dbReference>
<keyword evidence="3" id="KW-1185">Reference proteome</keyword>
<name>A0A845LAL6_HELGE</name>
<gene>
    <name evidence="2" type="ORF">GTO89_02840</name>
</gene>
<accession>A0A845LAL6</accession>
<dbReference type="EMBL" id="WXEX01000002">
    <property type="protein sequence ID" value="MZP41970.1"/>
    <property type="molecule type" value="Genomic_DNA"/>
</dbReference>
<evidence type="ECO:0000313" key="3">
    <source>
        <dbReference type="Proteomes" id="UP000471031"/>
    </source>
</evidence>
<dbReference type="Pfam" id="PF01381">
    <property type="entry name" value="HTH_3"/>
    <property type="match status" value="1"/>
</dbReference>
<dbReference type="SMART" id="SM00530">
    <property type="entry name" value="HTH_XRE"/>
    <property type="match status" value="1"/>
</dbReference>
<dbReference type="GO" id="GO:0003677">
    <property type="term" value="F:DNA binding"/>
    <property type="evidence" value="ECO:0007669"/>
    <property type="project" value="InterPro"/>
</dbReference>
<dbReference type="InterPro" id="IPR010982">
    <property type="entry name" value="Lambda_DNA-bd_dom_sf"/>
</dbReference>
<reference evidence="2 3" key="1">
    <citation type="submission" date="2020-01" db="EMBL/GenBank/DDBJ databases">
        <title>Whole genome sequence of Heliobacterium gestii DSM 11169.</title>
        <authorList>
            <person name="Kyndt J.A."/>
            <person name="Meyer T.E."/>
        </authorList>
    </citation>
    <scope>NUCLEOTIDE SEQUENCE [LARGE SCALE GENOMIC DNA]</scope>
    <source>
        <strain evidence="2 3">DSM 11169</strain>
    </source>
</reference>
<comment type="caution">
    <text evidence="2">The sequence shown here is derived from an EMBL/GenBank/DDBJ whole genome shotgun (WGS) entry which is preliminary data.</text>
</comment>